<dbReference type="SUPFAM" id="SSF49562">
    <property type="entry name" value="C2 domain (Calcium/lipid-binding domain, CaLB)"/>
    <property type="match status" value="1"/>
</dbReference>
<keyword evidence="13" id="KW-1185">Reference proteome</keyword>
<comment type="subcellular location">
    <subcellularLocation>
        <location evidence="1">Cell projection</location>
        <location evidence="1">Neuron projection</location>
    </subcellularLocation>
</comment>
<dbReference type="InterPro" id="IPR003595">
    <property type="entry name" value="Tyr_Pase_cat"/>
</dbReference>
<dbReference type="InterPro" id="IPR045101">
    <property type="entry name" value="PTP_PTEN"/>
</dbReference>
<evidence type="ECO:0000313" key="13">
    <source>
        <dbReference type="Proteomes" id="UP000000673"/>
    </source>
</evidence>
<evidence type="ECO:0000256" key="4">
    <source>
        <dbReference type="ARBA" id="ARBA00022912"/>
    </source>
</evidence>
<keyword evidence="3" id="KW-0378">Hydrolase</keyword>
<evidence type="ECO:0000259" key="9">
    <source>
        <dbReference type="PROSITE" id="PS51181"/>
    </source>
</evidence>
<dbReference type="VEuPathDB" id="VectorBase:ADAR2_012260"/>
<evidence type="ECO:0000313" key="11">
    <source>
        <dbReference type="EMBL" id="ETN61585.1"/>
    </source>
</evidence>
<dbReference type="EnsemblMetazoa" id="ADAC006724-RA">
    <property type="protein sequence ID" value="ADAC006724-PA"/>
    <property type="gene ID" value="ADAC006724"/>
</dbReference>
<dbReference type="eggNOG" id="KOG2283">
    <property type="taxonomic scope" value="Eukaryota"/>
</dbReference>
<keyword evidence="4" id="KW-0904">Protein phosphatase</keyword>
<name>W5JFC7_ANODA</name>
<feature type="domain" description="Phosphatase tensin-type" evidence="9">
    <location>
        <begin position="17"/>
        <end position="187"/>
    </location>
</feature>
<dbReference type="PROSITE" id="PS00383">
    <property type="entry name" value="TYR_PHOSPHATASE_1"/>
    <property type="match status" value="1"/>
</dbReference>
<evidence type="ECO:0000256" key="7">
    <source>
        <dbReference type="SAM" id="MobiDB-lite"/>
    </source>
</evidence>
<feature type="compositionally biased region" description="Polar residues" evidence="7">
    <location>
        <begin position="699"/>
        <end position="709"/>
    </location>
</feature>
<dbReference type="InterPro" id="IPR035892">
    <property type="entry name" value="C2_domain_sf"/>
</dbReference>
<feature type="region of interest" description="Disordered" evidence="7">
    <location>
        <begin position="583"/>
        <end position="627"/>
    </location>
</feature>
<dbReference type="Gene3D" id="3.90.190.10">
    <property type="entry name" value="Protein tyrosine phosphatase superfamily"/>
    <property type="match status" value="1"/>
</dbReference>
<dbReference type="GO" id="GO:0006629">
    <property type="term" value="P:lipid metabolic process"/>
    <property type="evidence" value="ECO:0007669"/>
    <property type="project" value="UniProtKB-KW"/>
</dbReference>
<reference evidence="11" key="2">
    <citation type="submission" date="2010-05" db="EMBL/GenBank/DDBJ databases">
        <authorList>
            <person name="Almeida L.G."/>
            <person name="Nicolas M.F."/>
            <person name="Souza R.C."/>
            <person name="Vasconcelos A.T.R."/>
        </authorList>
    </citation>
    <scope>NUCLEOTIDE SEQUENCE</scope>
</reference>
<comment type="similarity">
    <text evidence="2">Belongs to the PTEN phosphatase protein family.</text>
</comment>
<feature type="region of interest" description="Disordered" evidence="7">
    <location>
        <begin position="385"/>
        <end position="408"/>
    </location>
</feature>
<dbReference type="GO" id="GO:0016314">
    <property type="term" value="F:phosphatidylinositol-3,4,5-trisphosphate 3-phosphatase activity"/>
    <property type="evidence" value="ECO:0007669"/>
    <property type="project" value="TreeGrafter"/>
</dbReference>
<dbReference type="FunFam" id="3.90.190.10:FF:000029">
    <property type="entry name" value="Phosphatidylinositol 3,4,5-trisphosphate 3-phosphatase and dual-specificity protein phosphatase PTEN"/>
    <property type="match status" value="1"/>
</dbReference>
<dbReference type="SMART" id="SM00404">
    <property type="entry name" value="PTPc_motif"/>
    <property type="match status" value="1"/>
</dbReference>
<accession>W5JFC7</accession>
<feature type="region of interest" description="Disordered" evidence="7">
    <location>
        <begin position="683"/>
        <end position="709"/>
    </location>
</feature>
<dbReference type="VEuPathDB" id="VectorBase:ADAC006724"/>
<feature type="compositionally biased region" description="Basic residues" evidence="7">
    <location>
        <begin position="860"/>
        <end position="871"/>
    </location>
</feature>
<sequence>MANPPNLLREMVSGQRKRFIEDGYNLDLSYIGDRIIAMGYPADNVEAIYRNKREDVVRFLKEKHGDCCKVYNLCSERAYPTTLFTNYAEYPFKDHNPPDIKQINDFCKDVDDFLRSDSRNVVAIHCKAGKGRTGTMICCYLLYSKTFQTATEALTFYAEKRTKDKKGVTIPSQRRYVEYYEQLLRGAGPYQDVTLYISEIRISPADVPLKSGTISMKGSKESYPLTEFLRSEEYVTVQLNYCAPLTGDVKIEFARSKLQDKRCHFWFNTFFVERAGKYDSQNRLVFSLTKKEIDDAHKGNTKKCPEQVVVFLQRVPINERRNGEKQHQAICELSPQQQQAMNDGDYSIFAAVSISTNQHNNSNPLPRPQLLAQNVVQPFHDLQMQQHHRTSGGGGGGGNNRASIGNSQQNSGCIYENIANPDGGVGGQHSVKPMVMSPSKLQSPVYAHQQHHDPASASSPTVKLGYKSQSPSPMTVAVKKVSQKSAHQQQNNHSGGSSEENSGTNSVEEEDDEEDDEGDEDGEEEEGWESGECEPVVSELCKSRPATSSASSPSMTSSASTTVTTITNTATITTSTTATTTIVGNRRSATAPCTSKSEQFPSDNSAQNRSSGSSGSSNSFSRSKSSNSSNLLLRLETSVALEAMNASMAVVGSNTATNTNPCHLLPASASRYFNDENYLLTGSSGSSSSNAISKGVKGSNDTTNTNAKHLQSSSCTRHCLMPANAPVAFLFPVQKARGEPPGGADSGGHYHGSSFFSDHHELVMYQPGLQTLLSSVPTNNDMVDDHELHESLILLAPPPTPAVGWHSHDLISPIVGGGAAEGNATGGSDAVSAVGASSGGASKFKPTSPFRRFGIAMKRKTRRGSMKKAKHGSASGSSGGNNTPLYGSCGSNLSAISAGKGKIASSDTSSVATAIVAGDTTNKDSIGGRMKFRWLRNMRNDPNLKETLAKSVKVRAPSVPPSLVTDEQTPIPIAVTSTMVASSAGVQIPRSPTTLIPTAKVTLPTDDECDADSTQISMRTGNSSTNLPTDYYSFLCDNQLSYESPSKSPCHLMRFGGGLMGRRPSTIEEVLLTGAGGDAGCSVGVASAISGSAEECSVVVKPKPTNVKIGFDVSPASPSPTLESSFEIIDKFDVLPFDGASDGVSDRSVVVCGGDADRSQQSQISPIDSPILARSNRCAPFSFREIRQELRAAIKLAPKRTQVALSSSSPTAGCTVVRSIERTLSAPVAVQTLATATTLSSHTATATMINNSSVILQRSHSARQLHHKPNGQSPENRLE</sequence>
<organism evidence="11">
    <name type="scientific">Anopheles darlingi</name>
    <name type="common">Mosquito</name>
    <dbReference type="NCBI Taxonomy" id="43151"/>
    <lineage>
        <taxon>Eukaryota</taxon>
        <taxon>Metazoa</taxon>
        <taxon>Ecdysozoa</taxon>
        <taxon>Arthropoda</taxon>
        <taxon>Hexapoda</taxon>
        <taxon>Insecta</taxon>
        <taxon>Pterygota</taxon>
        <taxon>Neoptera</taxon>
        <taxon>Endopterygota</taxon>
        <taxon>Diptera</taxon>
        <taxon>Nematocera</taxon>
        <taxon>Culicoidea</taxon>
        <taxon>Culicidae</taxon>
        <taxon>Anophelinae</taxon>
        <taxon>Anopheles</taxon>
    </lineage>
</organism>
<gene>
    <name evidence="11" type="ORF">AND_006724</name>
</gene>
<evidence type="ECO:0000256" key="1">
    <source>
        <dbReference type="ARBA" id="ARBA00004487"/>
    </source>
</evidence>
<feature type="compositionally biased region" description="Polar residues" evidence="7">
    <location>
        <begin position="587"/>
        <end position="601"/>
    </location>
</feature>
<feature type="compositionally biased region" description="Low complexity" evidence="7">
    <location>
        <begin position="602"/>
        <end position="627"/>
    </location>
</feature>
<dbReference type="InterPro" id="IPR057023">
    <property type="entry name" value="PTP-SAK"/>
</dbReference>
<reference evidence="12" key="4">
    <citation type="submission" date="2015-06" db="UniProtKB">
        <authorList>
            <consortium name="EnsemblMetazoa"/>
        </authorList>
    </citation>
    <scope>IDENTIFICATION</scope>
</reference>
<dbReference type="InterPro" id="IPR051281">
    <property type="entry name" value="Dual-spec_lipid-protein_phosph"/>
</dbReference>
<evidence type="ECO:0000313" key="12">
    <source>
        <dbReference type="EnsemblMetazoa" id="ADAC006724-PA"/>
    </source>
</evidence>
<dbReference type="PROSITE" id="PS51182">
    <property type="entry name" value="C2_TENSIN"/>
    <property type="match status" value="1"/>
</dbReference>
<dbReference type="GO" id="GO:0004721">
    <property type="term" value="F:phosphoprotein phosphatase activity"/>
    <property type="evidence" value="ECO:0007669"/>
    <property type="project" value="UniProtKB-KW"/>
</dbReference>
<dbReference type="InterPro" id="IPR014020">
    <property type="entry name" value="Tensin_C2-dom"/>
</dbReference>
<dbReference type="InterPro" id="IPR016130">
    <property type="entry name" value="Tyr_Pase_AS"/>
</dbReference>
<evidence type="ECO:0000256" key="6">
    <source>
        <dbReference type="ARBA" id="ARBA00023273"/>
    </source>
</evidence>
<evidence type="ECO:0000256" key="2">
    <source>
        <dbReference type="ARBA" id="ARBA00007881"/>
    </source>
</evidence>
<evidence type="ECO:0000259" key="10">
    <source>
        <dbReference type="PROSITE" id="PS51182"/>
    </source>
</evidence>
<dbReference type="AlphaFoldDB" id="W5JFC7"/>
<evidence type="ECO:0000256" key="5">
    <source>
        <dbReference type="ARBA" id="ARBA00023098"/>
    </source>
</evidence>
<feature type="compositionally biased region" description="Low complexity" evidence="7">
    <location>
        <begin position="491"/>
        <end position="506"/>
    </location>
</feature>
<evidence type="ECO:0000256" key="3">
    <source>
        <dbReference type="ARBA" id="ARBA00022801"/>
    </source>
</evidence>
<dbReference type="OMA" id="SFLCDNQ"/>
<dbReference type="SMART" id="SM01326">
    <property type="entry name" value="PTEN_C2"/>
    <property type="match status" value="1"/>
</dbReference>
<feature type="compositionally biased region" description="Acidic residues" evidence="7">
    <location>
        <begin position="507"/>
        <end position="532"/>
    </location>
</feature>
<dbReference type="HOGENOM" id="CLU_263245_0_0_1"/>
<reference evidence="11" key="3">
    <citation type="journal article" date="2013" name="Nucleic Acids Res.">
        <title>The genome of Anopheles darlingi, the main neotropical malaria vector.</title>
        <authorList>
            <person name="Marinotti O."/>
            <person name="Cerqueira G.C."/>
            <person name="de Almeida L.G."/>
            <person name="Ferro M.I."/>
            <person name="Loreto E.L."/>
            <person name="Zaha A."/>
            <person name="Teixeira S.M."/>
            <person name="Wespiser A.R."/>
            <person name="Almeida E Silva A."/>
            <person name="Schlindwein A.D."/>
            <person name="Pacheco A.C."/>
            <person name="Silva A.L."/>
            <person name="Graveley B.R."/>
            <person name="Walenz B.P."/>
            <person name="Lima Bde A."/>
            <person name="Ribeiro C.A."/>
            <person name="Nunes-Silva C.G."/>
            <person name="de Carvalho C.R."/>
            <person name="Soares C.M."/>
            <person name="de Menezes C.B."/>
            <person name="Matiolli C."/>
            <person name="Caffrey D."/>
            <person name="Araujo D.A."/>
            <person name="de Oliveira D.M."/>
            <person name="Golenbock D."/>
            <person name="Grisard E.C."/>
            <person name="Fantinatti-Garboggini F."/>
            <person name="de Carvalho F.M."/>
            <person name="Barcellos F.G."/>
            <person name="Prosdocimi F."/>
            <person name="May G."/>
            <person name="Azevedo Junior G.M."/>
            <person name="Guimaraes G.M."/>
            <person name="Goldman G.H."/>
            <person name="Padilha I.Q."/>
            <person name="Batista Jda S."/>
            <person name="Ferro J.A."/>
            <person name="Ribeiro J.M."/>
            <person name="Fietto J.L."/>
            <person name="Dabbas K.M."/>
            <person name="Cerdeira L."/>
            <person name="Agnez-Lima L.F."/>
            <person name="Brocchi M."/>
            <person name="de Carvalho M.O."/>
            <person name="Teixeira Mde M."/>
            <person name="Diniz Maia Mde M."/>
            <person name="Goldman M.H."/>
            <person name="Cruz Schneider M.P."/>
            <person name="Felipe M.S."/>
            <person name="Hungria M."/>
            <person name="Nicolas M.F."/>
            <person name="Pereira M."/>
            <person name="Montes M.A."/>
            <person name="Cantao M.E."/>
            <person name="Vincentz M."/>
            <person name="Rafael M.S."/>
            <person name="Silverman N."/>
            <person name="Stoco P.H."/>
            <person name="Souza R.C."/>
            <person name="Vicentini R."/>
            <person name="Gazzinelli R.T."/>
            <person name="Neves Rde O."/>
            <person name="Silva R."/>
            <person name="Astolfi-Filho S."/>
            <person name="Maciel T.E."/>
            <person name="Urmenyi T.P."/>
            <person name="Tadei W.P."/>
            <person name="Camargo E.P."/>
            <person name="de Vasconcelos A.T."/>
        </authorList>
    </citation>
    <scope>NUCLEOTIDE SEQUENCE</scope>
</reference>
<dbReference type="GO" id="GO:0005829">
    <property type="term" value="C:cytosol"/>
    <property type="evidence" value="ECO:0007669"/>
    <property type="project" value="TreeGrafter"/>
</dbReference>
<reference evidence="11 13" key="1">
    <citation type="journal article" date="2010" name="BMC Genomics">
        <title>Combination of measures distinguishes pre-miRNAs from other stem-loops in the genome of the newly sequenced Anopheles darlingi.</title>
        <authorList>
            <person name="Mendes N.D."/>
            <person name="Freitas A.T."/>
            <person name="Vasconcelos A.T."/>
            <person name="Sagot M.F."/>
        </authorList>
    </citation>
    <scope>NUCLEOTIDE SEQUENCE</scope>
</reference>
<dbReference type="GO" id="GO:0043005">
    <property type="term" value="C:neuron projection"/>
    <property type="evidence" value="ECO:0007669"/>
    <property type="project" value="UniProtKB-SubCell"/>
</dbReference>
<feature type="domain" description="C2 tensin-type" evidence="10">
    <location>
        <begin position="165"/>
        <end position="317"/>
    </location>
</feature>
<dbReference type="Gene3D" id="2.60.40.1110">
    <property type="match status" value="1"/>
</dbReference>
<feature type="region of interest" description="Disordered" evidence="7">
    <location>
        <begin position="860"/>
        <end position="882"/>
    </location>
</feature>
<dbReference type="SUPFAM" id="SSF52799">
    <property type="entry name" value="(Phosphotyrosine protein) phosphatases II"/>
    <property type="match status" value="1"/>
</dbReference>
<dbReference type="STRING" id="43151.W5JFC7"/>
<feature type="region of interest" description="Disordered" evidence="7">
    <location>
        <begin position="442"/>
        <end position="561"/>
    </location>
</feature>
<feature type="compositionally biased region" description="Polar residues" evidence="7">
    <location>
        <begin position="456"/>
        <end position="473"/>
    </location>
</feature>
<dbReference type="PROSITE" id="PS50056">
    <property type="entry name" value="TYR_PHOSPHATASE_2"/>
    <property type="match status" value="1"/>
</dbReference>
<dbReference type="Pfam" id="PF10409">
    <property type="entry name" value="PTEN_C2"/>
    <property type="match status" value="1"/>
</dbReference>
<proteinExistence type="inferred from homology"/>
<dbReference type="Proteomes" id="UP000000673">
    <property type="component" value="Unassembled WGS sequence"/>
</dbReference>
<dbReference type="Pfam" id="PF22784">
    <property type="entry name" value="PTP-SAK"/>
    <property type="match status" value="1"/>
</dbReference>
<dbReference type="CDD" id="cd14509">
    <property type="entry name" value="PTP_PTEN"/>
    <property type="match status" value="1"/>
</dbReference>
<keyword evidence="6" id="KW-0966">Cell projection</keyword>
<feature type="domain" description="Tyrosine specific protein phosphatases" evidence="8">
    <location>
        <begin position="104"/>
        <end position="177"/>
    </location>
</feature>
<dbReference type="InterPro" id="IPR029023">
    <property type="entry name" value="Tensin_phosphatase"/>
</dbReference>
<dbReference type="SMART" id="SM01301">
    <property type="entry name" value="PTPlike_phytase"/>
    <property type="match status" value="1"/>
</dbReference>
<dbReference type="InterPro" id="IPR000387">
    <property type="entry name" value="Tyr_Pase_dom"/>
</dbReference>
<protein>
    <submittedName>
        <fullName evidence="11 12">Uncharacterized protein</fullName>
    </submittedName>
</protein>
<dbReference type="PANTHER" id="PTHR12305:SF60">
    <property type="entry name" value="PHOSPHATIDYLINOSITOL 3,4,5-TRISPHOSPHATE 3-PHOSPHATASE TPTE2-RELATED"/>
    <property type="match status" value="1"/>
</dbReference>
<feature type="compositionally biased region" description="Low complexity" evidence="7">
    <location>
        <begin position="546"/>
        <end position="561"/>
    </location>
</feature>
<feature type="compositionally biased region" description="Polar residues" evidence="7">
    <location>
        <begin position="1270"/>
        <end position="1279"/>
    </location>
</feature>
<dbReference type="PANTHER" id="PTHR12305">
    <property type="entry name" value="PHOSPHATASE WITH HOMOLOGY TO TENSIN"/>
    <property type="match status" value="1"/>
</dbReference>
<dbReference type="EMBL" id="ADMH02001646">
    <property type="protein sequence ID" value="ETN61585.1"/>
    <property type="molecule type" value="Genomic_DNA"/>
</dbReference>
<dbReference type="InterPro" id="IPR029021">
    <property type="entry name" value="Prot-tyrosine_phosphatase-like"/>
</dbReference>
<feature type="region of interest" description="Disordered" evidence="7">
    <location>
        <begin position="1259"/>
        <end position="1279"/>
    </location>
</feature>
<evidence type="ECO:0000259" key="8">
    <source>
        <dbReference type="PROSITE" id="PS50056"/>
    </source>
</evidence>
<feature type="compositionally biased region" description="Basic residues" evidence="7">
    <location>
        <begin position="1260"/>
        <end position="1269"/>
    </location>
</feature>
<keyword evidence="5" id="KW-0443">Lipid metabolism</keyword>
<dbReference type="PROSITE" id="PS51181">
    <property type="entry name" value="PPASE_TENSIN"/>
    <property type="match status" value="1"/>
</dbReference>